<evidence type="ECO:0008006" key="2">
    <source>
        <dbReference type="Google" id="ProtNLM"/>
    </source>
</evidence>
<gene>
    <name evidence="1" type="ORF">METZ01_LOCUS404559</name>
</gene>
<dbReference type="EMBL" id="UINC01155698">
    <property type="protein sequence ID" value="SVD51705.1"/>
    <property type="molecule type" value="Genomic_DNA"/>
</dbReference>
<proteinExistence type="predicted"/>
<sequence>MNGIDTIVHLAAETGTGQSMYEIEHYE</sequence>
<feature type="non-terminal residue" evidence="1">
    <location>
        <position position="27"/>
    </location>
</feature>
<reference evidence="1" key="1">
    <citation type="submission" date="2018-05" db="EMBL/GenBank/DDBJ databases">
        <authorList>
            <person name="Lanie J.A."/>
            <person name="Ng W.-L."/>
            <person name="Kazmierczak K.M."/>
            <person name="Andrzejewski T.M."/>
            <person name="Davidsen T.M."/>
            <person name="Wayne K.J."/>
            <person name="Tettelin H."/>
            <person name="Glass J.I."/>
            <person name="Rusch D."/>
            <person name="Podicherti R."/>
            <person name="Tsui H.-C.T."/>
            <person name="Winkler M.E."/>
        </authorList>
    </citation>
    <scope>NUCLEOTIDE SEQUENCE</scope>
</reference>
<evidence type="ECO:0000313" key="1">
    <source>
        <dbReference type="EMBL" id="SVD51705.1"/>
    </source>
</evidence>
<accession>A0A382W0B3</accession>
<organism evidence="1">
    <name type="scientific">marine metagenome</name>
    <dbReference type="NCBI Taxonomy" id="408172"/>
    <lineage>
        <taxon>unclassified sequences</taxon>
        <taxon>metagenomes</taxon>
        <taxon>ecological metagenomes</taxon>
    </lineage>
</organism>
<dbReference type="AlphaFoldDB" id="A0A382W0B3"/>
<protein>
    <recommendedName>
        <fullName evidence="2">NAD(P)-binding domain-containing protein</fullName>
    </recommendedName>
</protein>
<name>A0A382W0B3_9ZZZZ</name>